<dbReference type="InterPro" id="IPR008571">
    <property type="entry name" value="HerA-like"/>
</dbReference>
<dbReference type="PANTHER" id="PTHR42957">
    <property type="entry name" value="HELICASE MJ1565-RELATED"/>
    <property type="match status" value="1"/>
</dbReference>
<dbReference type="RefSeq" id="WP_150986960.1">
    <property type="nucleotide sequence ID" value="NZ_CP062807.1"/>
</dbReference>
<gene>
    <name evidence="1" type="ORF">F7R26_039175</name>
</gene>
<dbReference type="Gene3D" id="3.40.50.300">
    <property type="entry name" value="P-loop containing nucleotide triphosphate hydrolases"/>
    <property type="match status" value="1"/>
</dbReference>
<proteinExistence type="predicted"/>
<sequence length="463" mass="52056">MIMMGDTGSGKTHQLRHVCDSLVRSSSAQTRIHVLDRHGDIDVQGASSVFFSQSADFGINPLELNPDPHYGGVRKRVQAFISGINRTSQRLGHRQEAVLRNLLLDLYRSMGFSLDDPRTWHAANAAEIYSVPGKEDRLYLEVPYEEIDRAKKCGIRWDGDEKAWWCPHGEHTGERRRWPAKVAGQRYPTLLDAIRFSNNRLKAMFLGSSQQAVRSLEAVQRVAKSLAVKQRRAARMAEVMVGEEEISAELAEARAKAIAAYTAAVNAMVTGRELDDLLKYDSIETVKSVVDRLENFYAMGVFRSVPPPHDPGAKVHRYVMTALHDDAQKLLVDTKAEEIFSRAMQRGEQSEVRDVLVVDEATVFISDEKDHILNRIAKEGRKFGVMLLLASQGPGHFTDDLMSAAGTKVMLGFDRNQWRDANRMLGMSTKALEWIIPRRRCVITMKVAGELQSGTHWVNFQAL</sequence>
<organism evidence="1 2">
    <name type="scientific">Cupriavidus basilensis</name>
    <dbReference type="NCBI Taxonomy" id="68895"/>
    <lineage>
        <taxon>Bacteria</taxon>
        <taxon>Pseudomonadati</taxon>
        <taxon>Pseudomonadota</taxon>
        <taxon>Betaproteobacteria</taxon>
        <taxon>Burkholderiales</taxon>
        <taxon>Burkholderiaceae</taxon>
        <taxon>Cupriavidus</taxon>
    </lineage>
</organism>
<evidence type="ECO:0000313" key="1">
    <source>
        <dbReference type="EMBL" id="QOT82263.1"/>
    </source>
</evidence>
<dbReference type="InterPro" id="IPR027417">
    <property type="entry name" value="P-loop_NTPase"/>
</dbReference>
<keyword evidence="1" id="KW-0614">Plasmid</keyword>
<dbReference type="EMBL" id="CP062807">
    <property type="protein sequence ID" value="QOT82263.1"/>
    <property type="molecule type" value="Genomic_DNA"/>
</dbReference>
<name>A0A643FSP7_9BURK</name>
<dbReference type="AlphaFoldDB" id="A0A643FSP7"/>
<dbReference type="Pfam" id="PF18974">
    <property type="entry name" value="DUF5710"/>
    <property type="match status" value="1"/>
</dbReference>
<dbReference type="InterPro" id="IPR043764">
    <property type="entry name" value="DUF5710"/>
</dbReference>
<geneLocation type="plasmid" evidence="1 2">
    <name>pRK1-3</name>
</geneLocation>
<reference evidence="1 2" key="1">
    <citation type="submission" date="2020-10" db="EMBL/GenBank/DDBJ databases">
        <title>Complete genome sequence of Cupriavidus basilensis CCUG 49340T.</title>
        <authorList>
            <person name="Salva-Serra F."/>
            <person name="Donoso R.A."/>
            <person name="Cho K.H."/>
            <person name="Yoo J.A."/>
            <person name="Lee K."/>
            <person name="Yoon S.-H."/>
            <person name="Perez-Pantoja D."/>
            <person name="Moore E.R.B."/>
        </authorList>
    </citation>
    <scope>NUCLEOTIDE SEQUENCE [LARGE SCALE GENOMIC DNA]</scope>
    <source>
        <strain evidence="2">CCUG 49340</strain>
        <plasmid evidence="1 2">pRK1-3</plasmid>
    </source>
</reference>
<dbReference type="Proteomes" id="UP000397656">
    <property type="component" value="Plasmid pRK1-3"/>
</dbReference>
<evidence type="ECO:0000313" key="2">
    <source>
        <dbReference type="Proteomes" id="UP000397656"/>
    </source>
</evidence>
<dbReference type="PANTHER" id="PTHR42957:SF1">
    <property type="entry name" value="HELICASE MJ1565-RELATED"/>
    <property type="match status" value="1"/>
</dbReference>
<dbReference type="GeneID" id="98406995"/>
<accession>A0A643FSP7</accession>
<protein>
    <submittedName>
        <fullName evidence="1">Uncharacterized protein</fullName>
    </submittedName>
</protein>
<dbReference type="SUPFAM" id="SSF52540">
    <property type="entry name" value="P-loop containing nucleoside triphosphate hydrolases"/>
    <property type="match status" value="1"/>
</dbReference>